<dbReference type="GO" id="GO:0004803">
    <property type="term" value="F:transposase activity"/>
    <property type="evidence" value="ECO:0007669"/>
    <property type="project" value="InterPro"/>
</dbReference>
<keyword evidence="2" id="KW-1185">Reference proteome</keyword>
<dbReference type="Pfam" id="PF01527">
    <property type="entry name" value="HTH_Tnp_1"/>
    <property type="match status" value="1"/>
</dbReference>
<dbReference type="GO" id="GO:0006313">
    <property type="term" value="P:DNA transposition"/>
    <property type="evidence" value="ECO:0007669"/>
    <property type="project" value="InterPro"/>
</dbReference>
<protein>
    <submittedName>
        <fullName evidence="1">Transposase</fullName>
    </submittedName>
</protein>
<evidence type="ECO:0000313" key="2">
    <source>
        <dbReference type="Proteomes" id="UP000634668"/>
    </source>
</evidence>
<accession>A0A918IMD9</accession>
<dbReference type="InterPro" id="IPR009057">
    <property type="entry name" value="Homeodomain-like_sf"/>
</dbReference>
<dbReference type="AlphaFoldDB" id="A0A918IMD9"/>
<proteinExistence type="predicted"/>
<organism evidence="1 2">
    <name type="scientific">Arenibacter certesii</name>
    <dbReference type="NCBI Taxonomy" id="228955"/>
    <lineage>
        <taxon>Bacteria</taxon>
        <taxon>Pseudomonadati</taxon>
        <taxon>Bacteroidota</taxon>
        <taxon>Flavobacteriia</taxon>
        <taxon>Flavobacteriales</taxon>
        <taxon>Flavobacteriaceae</taxon>
        <taxon>Arenibacter</taxon>
    </lineage>
</organism>
<name>A0A918IMD9_9FLAO</name>
<dbReference type="Proteomes" id="UP000634668">
    <property type="component" value="Unassembled WGS sequence"/>
</dbReference>
<reference evidence="1" key="2">
    <citation type="submission" date="2020-09" db="EMBL/GenBank/DDBJ databases">
        <authorList>
            <person name="Sun Q."/>
            <person name="Kim S."/>
        </authorList>
    </citation>
    <scope>NUCLEOTIDE SEQUENCE</scope>
    <source>
        <strain evidence="1">KCTC 12113</strain>
    </source>
</reference>
<dbReference type="EMBL" id="BMWP01000001">
    <property type="protein sequence ID" value="GGW22590.1"/>
    <property type="molecule type" value="Genomic_DNA"/>
</dbReference>
<dbReference type="SUPFAM" id="SSF46689">
    <property type="entry name" value="Homeodomain-like"/>
    <property type="match status" value="1"/>
</dbReference>
<reference evidence="1" key="1">
    <citation type="journal article" date="2014" name="Int. J. Syst. Evol. Microbiol.">
        <title>Complete genome sequence of Corynebacterium casei LMG S-19264T (=DSM 44701T), isolated from a smear-ripened cheese.</title>
        <authorList>
            <consortium name="US DOE Joint Genome Institute (JGI-PGF)"/>
            <person name="Walter F."/>
            <person name="Albersmeier A."/>
            <person name="Kalinowski J."/>
            <person name="Ruckert C."/>
        </authorList>
    </citation>
    <scope>NUCLEOTIDE SEQUENCE</scope>
    <source>
        <strain evidence="1">KCTC 12113</strain>
    </source>
</reference>
<dbReference type="Gene3D" id="1.10.10.60">
    <property type="entry name" value="Homeodomain-like"/>
    <property type="match status" value="1"/>
</dbReference>
<sequence length="92" mass="10545">MNKRNYDQEFKTTIVELLNTGCSVKSLSEEYGVSQASINRWKRIAITNGTPQAAEDTKEALRIKALEKELKEIRLERDILKKAVSIFSKSDR</sequence>
<gene>
    <name evidence="1" type="primary">ymhB</name>
    <name evidence="1" type="ORF">GCM10007383_03060</name>
</gene>
<comment type="caution">
    <text evidence="1">The sequence shown here is derived from an EMBL/GenBank/DDBJ whole genome shotgun (WGS) entry which is preliminary data.</text>
</comment>
<dbReference type="InterPro" id="IPR002514">
    <property type="entry name" value="Transposase_8"/>
</dbReference>
<evidence type="ECO:0000313" key="1">
    <source>
        <dbReference type="EMBL" id="GGW22590.1"/>
    </source>
</evidence>
<dbReference type="GO" id="GO:0003677">
    <property type="term" value="F:DNA binding"/>
    <property type="evidence" value="ECO:0007669"/>
    <property type="project" value="InterPro"/>
</dbReference>